<dbReference type="KEGG" id="bxb:DR64_2391"/>
<proteinExistence type="predicted"/>
<protein>
    <submittedName>
        <fullName evidence="2">Uncharacterized protein</fullName>
    </submittedName>
</protein>
<reference evidence="2 3" key="1">
    <citation type="journal article" date="2006" name="Proc. Natl. Acad. Sci. U.S.A.">
        <title>Burkholderia xenovorans LB400 harbors a multi-replicon, 9.73-Mbp genome shaped for versatility.</title>
        <authorList>
            <person name="Chain P.S."/>
            <person name="Denef V.J."/>
            <person name="Konstantinidis K.T."/>
            <person name="Vergez L.M."/>
            <person name="Agullo L."/>
            <person name="Reyes V.L."/>
            <person name="Hauser L."/>
            <person name="Cordova M."/>
            <person name="Gomez L."/>
            <person name="Gonzalez M."/>
            <person name="Land M."/>
            <person name="Lao V."/>
            <person name="Larimer F."/>
            <person name="LiPuma J.J."/>
            <person name="Mahenthiralingam E."/>
            <person name="Malfatti S.A."/>
            <person name="Marx C.J."/>
            <person name="Parnell J.J."/>
            <person name="Ramette A."/>
            <person name="Richardson P."/>
            <person name="Seeger M."/>
            <person name="Smith D."/>
            <person name="Spilker T."/>
            <person name="Sul W.J."/>
            <person name="Tsoi T.V."/>
            <person name="Ulrich L.E."/>
            <person name="Zhulin I.B."/>
            <person name="Tiedje J.M."/>
        </authorList>
    </citation>
    <scope>NUCLEOTIDE SEQUENCE [LARGE SCALE GENOMIC DNA]</scope>
    <source>
        <strain evidence="2 3">LB400</strain>
    </source>
</reference>
<dbReference type="eggNOG" id="ENOG5032P7K">
    <property type="taxonomic scope" value="Bacteria"/>
</dbReference>
<feature type="region of interest" description="Disordered" evidence="1">
    <location>
        <begin position="77"/>
        <end position="110"/>
    </location>
</feature>
<dbReference type="RefSeq" id="WP_011490138.1">
    <property type="nucleotide sequence ID" value="NC_007951.1"/>
</dbReference>
<evidence type="ECO:0000313" key="2">
    <source>
        <dbReference type="EMBL" id="ABE32712.1"/>
    </source>
</evidence>
<dbReference type="KEGG" id="bxe:Bxe_A0219"/>
<gene>
    <name evidence="2" type="ORF">Bxe_A0219</name>
</gene>
<organism evidence="2 3">
    <name type="scientific">Paraburkholderia xenovorans (strain LB400)</name>
    <dbReference type="NCBI Taxonomy" id="266265"/>
    <lineage>
        <taxon>Bacteria</taxon>
        <taxon>Pseudomonadati</taxon>
        <taxon>Pseudomonadota</taxon>
        <taxon>Betaproteobacteria</taxon>
        <taxon>Burkholderiales</taxon>
        <taxon>Burkholderiaceae</taxon>
        <taxon>Paraburkholderia</taxon>
    </lineage>
</organism>
<dbReference type="EMBL" id="CP000270">
    <property type="protein sequence ID" value="ABE32712.1"/>
    <property type="molecule type" value="Genomic_DNA"/>
</dbReference>
<dbReference type="AlphaFoldDB" id="Q13T77"/>
<keyword evidence="3" id="KW-1185">Reference proteome</keyword>
<evidence type="ECO:0000313" key="3">
    <source>
        <dbReference type="Proteomes" id="UP000001817"/>
    </source>
</evidence>
<accession>Q13T77</accession>
<evidence type="ECO:0000256" key="1">
    <source>
        <dbReference type="SAM" id="MobiDB-lite"/>
    </source>
</evidence>
<feature type="compositionally biased region" description="Low complexity" evidence="1">
    <location>
        <begin position="91"/>
        <end position="109"/>
    </location>
</feature>
<dbReference type="Proteomes" id="UP000001817">
    <property type="component" value="Chromosome 1"/>
</dbReference>
<sequence>MRHALNVVLPLKMNIRIADIYRVGFPDCIGENNRMNVKKVLLVPVFVLVASLTACGDKQASPAQEAAVASSAATAASPDASSLPTPNQVDAAAQQPAEAQSAQPASSSSDGLMRVHFDQIFTIDSNGMLSPKVPVEINGTTMTPGVSFGGGVQFGGVALSQAVGHDLGVKRLDNGFIQLVQYYD</sequence>
<name>Q13T77_PARXL</name>